<proteinExistence type="predicted"/>
<dbReference type="PROSITE" id="PS51257">
    <property type="entry name" value="PROKAR_LIPOPROTEIN"/>
    <property type="match status" value="1"/>
</dbReference>
<comment type="caution">
    <text evidence="1">The sequence shown here is derived from an EMBL/GenBank/DDBJ whole genome shotgun (WGS) entry which is preliminary data.</text>
</comment>
<name>A0AAE4SDY7_9EURY</name>
<dbReference type="SUPFAM" id="SSF55486">
    <property type="entry name" value="Metalloproteases ('zincins'), catalytic domain"/>
    <property type="match status" value="1"/>
</dbReference>
<sequence>MRLKITSILCALIIFSMISSATACNFHITEAVDSKKGMQYGGTLAYYVGDLNTSIAIWNALGKVKIEKDTILTLQDLDIHILNRYDPYQPATPGVYNSQNKSITYYVPVISNFTQAQRVKTMTHELGHALGIDEIHVDNNIMQPSPANNPSSLNTLGTQDRAVYTCRWG</sequence>
<dbReference type="Gene3D" id="3.40.390.10">
    <property type="entry name" value="Collagenase (Catalytic Domain)"/>
    <property type="match status" value="1"/>
</dbReference>
<evidence type="ECO:0000313" key="2">
    <source>
        <dbReference type="Proteomes" id="UP001271789"/>
    </source>
</evidence>
<dbReference type="RefSeq" id="WP_338099675.1">
    <property type="nucleotide sequence ID" value="NZ_JAWDKD010000018.1"/>
</dbReference>
<dbReference type="EMBL" id="JAWDKD010000018">
    <property type="protein sequence ID" value="MDV0447249.1"/>
    <property type="molecule type" value="Genomic_DNA"/>
</dbReference>
<dbReference type="Proteomes" id="UP001271789">
    <property type="component" value="Unassembled WGS sequence"/>
</dbReference>
<reference evidence="1" key="1">
    <citation type="submission" date="2023-06" db="EMBL/GenBank/DDBJ databases">
        <title>Genome sequence of Methanosarcinaceae archaeon Ag5.</title>
        <authorList>
            <person name="Protasov E."/>
            <person name="Platt K."/>
            <person name="Poehlein A."/>
            <person name="Daniel R."/>
            <person name="Brune A."/>
        </authorList>
    </citation>
    <scope>NUCLEOTIDE SEQUENCE</scope>
    <source>
        <strain evidence="1">Ag5</strain>
    </source>
</reference>
<protein>
    <recommendedName>
        <fullName evidence="3">Peptidase M10 metallopeptidase domain-containing protein</fullName>
    </recommendedName>
</protein>
<keyword evidence="2" id="KW-1185">Reference proteome</keyword>
<evidence type="ECO:0008006" key="3">
    <source>
        <dbReference type="Google" id="ProtNLM"/>
    </source>
</evidence>
<evidence type="ECO:0000313" key="1">
    <source>
        <dbReference type="EMBL" id="MDV0447249.1"/>
    </source>
</evidence>
<dbReference type="GO" id="GO:0008237">
    <property type="term" value="F:metallopeptidase activity"/>
    <property type="evidence" value="ECO:0007669"/>
    <property type="project" value="InterPro"/>
</dbReference>
<accession>A0AAE4SDY7</accession>
<dbReference type="InterPro" id="IPR024079">
    <property type="entry name" value="MetalloPept_cat_dom_sf"/>
</dbReference>
<dbReference type="AlphaFoldDB" id="A0AAE4SDY7"/>
<organism evidence="1 2">
    <name type="scientific">Methanolapillus africanus</name>
    <dbReference type="NCBI Taxonomy" id="3028297"/>
    <lineage>
        <taxon>Archaea</taxon>
        <taxon>Methanobacteriati</taxon>
        <taxon>Methanobacteriota</taxon>
        <taxon>Stenosarchaea group</taxon>
        <taxon>Methanomicrobia</taxon>
        <taxon>Methanosarcinales</taxon>
        <taxon>Methanosarcinaceae</taxon>
        <taxon>Methanolapillus</taxon>
    </lineage>
</organism>
<gene>
    <name evidence="1" type="ORF">MsAg5_11280</name>
</gene>